<name>A0A0X1KRN4_9THEM</name>
<dbReference type="PROSITE" id="PS50991">
    <property type="entry name" value="PYR_CT"/>
    <property type="match status" value="1"/>
</dbReference>
<dbReference type="SUPFAM" id="SSF51569">
    <property type="entry name" value="Aldolase"/>
    <property type="match status" value="1"/>
</dbReference>
<evidence type="ECO:0000259" key="1">
    <source>
        <dbReference type="PROSITE" id="PS50991"/>
    </source>
</evidence>
<dbReference type="OrthoDB" id="9807469at2"/>
<keyword evidence="2" id="KW-0456">Lyase</keyword>
<dbReference type="PATRIC" id="fig|1123384.7.peg.1410"/>
<dbReference type="Pfam" id="PF00682">
    <property type="entry name" value="HMGL-like"/>
    <property type="match status" value="1"/>
</dbReference>
<feature type="domain" description="Pyruvate carboxyltransferase" evidence="1">
    <location>
        <begin position="1"/>
        <end position="261"/>
    </location>
</feature>
<proteinExistence type="predicted"/>
<dbReference type="GO" id="GO:0006094">
    <property type="term" value="P:gluconeogenesis"/>
    <property type="evidence" value="ECO:0007669"/>
    <property type="project" value="TreeGrafter"/>
</dbReference>
<dbReference type="PaxDb" id="1123384-AJ81_07020"/>
<evidence type="ECO:0000313" key="2">
    <source>
        <dbReference type="EMBL" id="AJC73978.1"/>
    </source>
</evidence>
<dbReference type="PANTHER" id="PTHR43778">
    <property type="entry name" value="PYRUVATE CARBOXYLASE"/>
    <property type="match status" value="1"/>
</dbReference>
<dbReference type="AlphaFoldDB" id="A0A0X1KRN4"/>
<dbReference type="PANTHER" id="PTHR43778:SF2">
    <property type="entry name" value="PYRUVATE CARBOXYLASE, MITOCHONDRIAL"/>
    <property type="match status" value="1"/>
</dbReference>
<accession>A0A0X1KRN4</accession>
<dbReference type="InterPro" id="IPR055268">
    <property type="entry name" value="PCB-like"/>
</dbReference>
<organism evidence="2 3">
    <name type="scientific">Pseudothermotoga hypogea DSM 11164 = NBRC 106472</name>
    <dbReference type="NCBI Taxonomy" id="1123384"/>
    <lineage>
        <taxon>Bacteria</taxon>
        <taxon>Thermotogati</taxon>
        <taxon>Thermotogota</taxon>
        <taxon>Thermotogae</taxon>
        <taxon>Thermotogales</taxon>
        <taxon>Thermotogaceae</taxon>
        <taxon>Pseudothermotoga</taxon>
    </lineage>
</organism>
<dbReference type="Pfam" id="PF02436">
    <property type="entry name" value="PYC_OADA"/>
    <property type="match status" value="1"/>
</dbReference>
<sequence length="460" mass="52134">MKFVDTTLRDGHQSLIATRMSINDMLPALEAMDQVGFYALEMWGGATFDVAVRFLNEDPWERIRKIREKVKNAKLQMLLRGQNLVGYRHYADDTVRLFVRKMAENGIDIVRIFDALNDERNLIVAIDEAKKCGLHVQGAISYTVSPVHTLEYYLSYAEKLVELGVDSICIKDMAGLLTPQDAYKLVKALKERFALPVDVHTHCTCGLGPLAYQAAIDAGADIIDTALSPFALGTSQPPFEPIYYSLSKEGLLPPPNWDSLSYLNEHFTKVRQKYAQYDVNMTSIDFRVLYAQVPGGMYSNMIKQLQEQKMLHKLHEVLQEIPKVQKDLGYPPLVTPTSQIVGVQAVLNVMSGERYARVTREVRDYVKGLYGRPPAPIDPELVKKILGNEKPIDVRPGELIEPEIENARKQIGLLAKNDEELLIYIILGEVGKKFLQKRYYDQLKIDLELVKEFEAPVHPV</sequence>
<dbReference type="EMBL" id="CP007141">
    <property type="protein sequence ID" value="AJC73978.1"/>
    <property type="molecule type" value="Genomic_DNA"/>
</dbReference>
<dbReference type="InterPro" id="IPR013785">
    <property type="entry name" value="Aldolase_TIM"/>
</dbReference>
<dbReference type="NCBIfam" id="NF010644">
    <property type="entry name" value="PRK14041.1"/>
    <property type="match status" value="1"/>
</dbReference>
<dbReference type="EC" id="4.1.1.3" evidence="2"/>
<gene>
    <name evidence="2" type="ORF">AJ81_07020</name>
</gene>
<reference evidence="2 3" key="1">
    <citation type="submission" date="2014-01" db="EMBL/GenBank/DDBJ databases">
        <title>Genome sequencing of Thermotog hypogea.</title>
        <authorList>
            <person name="Zhang X."/>
            <person name="Alvare G."/>
            <person name="Fristensky B."/>
            <person name="Chen L."/>
            <person name="Suen T."/>
            <person name="Chen Q."/>
            <person name="Ma K."/>
        </authorList>
    </citation>
    <scope>NUCLEOTIDE SEQUENCE [LARGE SCALE GENOMIC DNA]</scope>
    <source>
        <strain evidence="2 3">DSM 11164</strain>
    </source>
</reference>
<dbReference type="GO" id="GO:0005737">
    <property type="term" value="C:cytoplasm"/>
    <property type="evidence" value="ECO:0007669"/>
    <property type="project" value="TreeGrafter"/>
</dbReference>
<keyword evidence="3" id="KW-1185">Reference proteome</keyword>
<evidence type="ECO:0000313" key="3">
    <source>
        <dbReference type="Proteomes" id="UP000077469"/>
    </source>
</evidence>
<dbReference type="InterPro" id="IPR003379">
    <property type="entry name" value="Carboxylase_cons_dom"/>
</dbReference>
<dbReference type="SUPFAM" id="SSF89000">
    <property type="entry name" value="post-HMGL domain-like"/>
    <property type="match status" value="1"/>
</dbReference>
<dbReference type="NCBIfam" id="NF006761">
    <property type="entry name" value="PRK09282.1"/>
    <property type="match status" value="1"/>
</dbReference>
<dbReference type="InterPro" id="IPR000891">
    <property type="entry name" value="PYR_CT"/>
</dbReference>
<protein>
    <submittedName>
        <fullName evidence="2">Oxaloacetate decarboxylase</fullName>
        <ecNumber evidence="2">4.1.1.3</ecNumber>
    </submittedName>
</protein>
<dbReference type="GO" id="GO:0004736">
    <property type="term" value="F:pyruvate carboxylase activity"/>
    <property type="evidence" value="ECO:0007669"/>
    <property type="project" value="TreeGrafter"/>
</dbReference>
<dbReference type="Gene3D" id="3.20.20.70">
    <property type="entry name" value="Aldolase class I"/>
    <property type="match status" value="1"/>
</dbReference>
<dbReference type="STRING" id="1123384.AJ81_07020"/>
<dbReference type="RefSeq" id="WP_031504415.1">
    <property type="nucleotide sequence ID" value="NC_022795.1"/>
</dbReference>
<dbReference type="GO" id="GO:0016829">
    <property type="term" value="F:lyase activity"/>
    <property type="evidence" value="ECO:0007669"/>
    <property type="project" value="UniProtKB-KW"/>
</dbReference>
<dbReference type="KEGG" id="phy:AJ81_07020"/>
<dbReference type="CDD" id="cd07937">
    <property type="entry name" value="DRE_TIM_PC_TC_5S"/>
    <property type="match status" value="1"/>
</dbReference>
<dbReference type="Proteomes" id="UP000077469">
    <property type="component" value="Chromosome"/>
</dbReference>